<keyword evidence="1" id="KW-0479">Metal-binding</keyword>
<feature type="domain" description="HMA" evidence="2">
    <location>
        <begin position="2"/>
        <end position="68"/>
    </location>
</feature>
<proteinExistence type="predicted"/>
<dbReference type="PANTHER" id="PTHR46594">
    <property type="entry name" value="P-TYPE CATION-TRANSPORTING ATPASE"/>
    <property type="match status" value="1"/>
</dbReference>
<gene>
    <name evidence="3" type="ORF">CFR77_07245</name>
</gene>
<dbReference type="PANTHER" id="PTHR46594:SF4">
    <property type="entry name" value="P-TYPE CATION-TRANSPORTING ATPASE"/>
    <property type="match status" value="1"/>
</dbReference>
<evidence type="ECO:0000256" key="1">
    <source>
        <dbReference type="ARBA" id="ARBA00022723"/>
    </source>
</evidence>
<accession>A0A318QJ15</accession>
<comment type="caution">
    <text evidence="3">The sequence shown here is derived from an EMBL/GenBank/DDBJ whole genome shotgun (WGS) entry which is preliminary data.</text>
</comment>
<dbReference type="AlphaFoldDB" id="A0A318QJ15"/>
<dbReference type="FunFam" id="3.30.70.100:FF:000001">
    <property type="entry name" value="ATPase copper transporting beta"/>
    <property type="match status" value="1"/>
</dbReference>
<dbReference type="PRINTS" id="PR00946">
    <property type="entry name" value="HGSCAVENGER"/>
</dbReference>
<dbReference type="GO" id="GO:0046872">
    <property type="term" value="F:metal ion binding"/>
    <property type="evidence" value="ECO:0007669"/>
    <property type="project" value="UniProtKB-KW"/>
</dbReference>
<dbReference type="CDD" id="cd00371">
    <property type="entry name" value="HMA"/>
    <property type="match status" value="1"/>
</dbReference>
<dbReference type="Proteomes" id="UP000247814">
    <property type="component" value="Unassembled WGS sequence"/>
</dbReference>
<evidence type="ECO:0000259" key="2">
    <source>
        <dbReference type="PROSITE" id="PS50846"/>
    </source>
</evidence>
<evidence type="ECO:0000313" key="4">
    <source>
        <dbReference type="Proteomes" id="UP000247814"/>
    </source>
</evidence>
<dbReference type="InterPro" id="IPR001802">
    <property type="entry name" value="MerP/CopZ"/>
</dbReference>
<dbReference type="PROSITE" id="PS01047">
    <property type="entry name" value="HMA_1"/>
    <property type="match status" value="1"/>
</dbReference>
<dbReference type="EMBL" id="NKUA01000007">
    <property type="protein sequence ID" value="PYD79516.1"/>
    <property type="molecule type" value="Genomic_DNA"/>
</dbReference>
<organism evidence="3 4">
    <name type="scientific">Komagataeibacter sucrofermentans</name>
    <dbReference type="NCBI Taxonomy" id="1053551"/>
    <lineage>
        <taxon>Bacteria</taxon>
        <taxon>Pseudomonadati</taxon>
        <taxon>Pseudomonadota</taxon>
        <taxon>Alphaproteobacteria</taxon>
        <taxon>Acetobacterales</taxon>
        <taxon>Acetobacteraceae</taxon>
        <taxon>Komagataeibacter</taxon>
    </lineage>
</organism>
<dbReference type="InterPro" id="IPR036163">
    <property type="entry name" value="HMA_dom_sf"/>
</dbReference>
<protein>
    <submittedName>
        <fullName evidence="3">Metal-binding protein</fullName>
    </submittedName>
</protein>
<dbReference type="Pfam" id="PF00403">
    <property type="entry name" value="HMA"/>
    <property type="match status" value="1"/>
</dbReference>
<dbReference type="InterPro" id="IPR006121">
    <property type="entry name" value="HMA_dom"/>
</dbReference>
<dbReference type="Gene3D" id="3.30.70.100">
    <property type="match status" value="1"/>
</dbReference>
<keyword evidence="4" id="KW-1185">Reference proteome</keyword>
<dbReference type="RefSeq" id="WP_110568895.1">
    <property type="nucleotide sequence ID" value="NZ_NKUA01000007.1"/>
</dbReference>
<dbReference type="OrthoDB" id="9801832at2"/>
<sequence>MEKLTLNIQGMTCDGCAAKVQRALEGVDGVSMVEVSLEQGKAFVTYDARSTNLEDLYAAVDDAGFDAGY</sequence>
<reference evidence="3 4" key="1">
    <citation type="submission" date="2017-07" db="EMBL/GenBank/DDBJ databases">
        <title>A draft genome sequence of Komagataeibacter sucrofermentans LMG 18788.</title>
        <authorList>
            <person name="Skraban J."/>
            <person name="Cleenwerck I."/>
            <person name="Vandamme P."/>
            <person name="Trcek J."/>
        </authorList>
    </citation>
    <scope>NUCLEOTIDE SEQUENCE [LARGE SCALE GENOMIC DNA]</scope>
    <source>
        <strain evidence="3 4">LMG 18788</strain>
    </source>
</reference>
<name>A0A318QJ15_9PROT</name>
<dbReference type="InterPro" id="IPR017969">
    <property type="entry name" value="Heavy-metal-associated_CS"/>
</dbReference>
<evidence type="ECO:0000313" key="3">
    <source>
        <dbReference type="EMBL" id="PYD79516.1"/>
    </source>
</evidence>
<dbReference type="PROSITE" id="PS50846">
    <property type="entry name" value="HMA_2"/>
    <property type="match status" value="1"/>
</dbReference>
<dbReference type="SUPFAM" id="SSF55008">
    <property type="entry name" value="HMA, heavy metal-associated domain"/>
    <property type="match status" value="1"/>
</dbReference>